<dbReference type="RefSeq" id="WP_075367558.1">
    <property type="nucleotide sequence ID" value="NZ_MLBF01000125.1"/>
</dbReference>
<dbReference type="NCBIfam" id="NF047593">
    <property type="entry name" value="IS66_ISAeme5_TnpA"/>
    <property type="match status" value="1"/>
</dbReference>
<accession>A0A1Q8QD62</accession>
<protein>
    <recommendedName>
        <fullName evidence="3">Transposase</fullName>
    </recommendedName>
</protein>
<keyword evidence="2" id="KW-1185">Reference proteome</keyword>
<proteinExistence type="predicted"/>
<dbReference type="OrthoDB" id="9808061at2"/>
<sequence>MGRDLALEKCWRDRIAEFRQSGQSVKSWCEQNGLKSSAYYYWVKRFKVLEKEEAVDNSSPFAEVILLPESKSNLLEIQPSKAEMSLSFGKFSIGIPNGFDPVTLAEIVKVLQKL</sequence>
<evidence type="ECO:0000313" key="1">
    <source>
        <dbReference type="EMBL" id="OLN25280.1"/>
    </source>
</evidence>
<gene>
    <name evidence="1" type="ORF">DSOL_5353</name>
</gene>
<name>A0A1Q8QD62_9FIRM</name>
<dbReference type="Proteomes" id="UP000186102">
    <property type="component" value="Unassembled WGS sequence"/>
</dbReference>
<dbReference type="EMBL" id="MLBF01000125">
    <property type="protein sequence ID" value="OLN25280.1"/>
    <property type="molecule type" value="Genomic_DNA"/>
</dbReference>
<dbReference type="AlphaFoldDB" id="A0A1Q8QD62"/>
<organism evidence="1 2">
    <name type="scientific">Desulfosporosinus metallidurans</name>
    <dbReference type="NCBI Taxonomy" id="1888891"/>
    <lineage>
        <taxon>Bacteria</taxon>
        <taxon>Bacillati</taxon>
        <taxon>Bacillota</taxon>
        <taxon>Clostridia</taxon>
        <taxon>Eubacteriales</taxon>
        <taxon>Desulfitobacteriaceae</taxon>
        <taxon>Desulfosporosinus</taxon>
    </lineage>
</organism>
<comment type="caution">
    <text evidence="1">The sequence shown here is derived from an EMBL/GenBank/DDBJ whole genome shotgun (WGS) entry which is preliminary data.</text>
</comment>
<evidence type="ECO:0008006" key="3">
    <source>
        <dbReference type="Google" id="ProtNLM"/>
    </source>
</evidence>
<reference evidence="1 2" key="1">
    <citation type="submission" date="2016-09" db="EMBL/GenBank/DDBJ databases">
        <title>Complete genome of Desulfosporosinus sp. OL.</title>
        <authorList>
            <person name="Mardanov A."/>
            <person name="Beletsky A."/>
            <person name="Panova A."/>
            <person name="Karnachuk O."/>
            <person name="Ravin N."/>
        </authorList>
    </citation>
    <scope>NUCLEOTIDE SEQUENCE [LARGE SCALE GENOMIC DNA]</scope>
    <source>
        <strain evidence="1 2">OL</strain>
    </source>
</reference>
<evidence type="ECO:0000313" key="2">
    <source>
        <dbReference type="Proteomes" id="UP000186102"/>
    </source>
</evidence>
<dbReference type="STRING" id="1888891.DSOL_5353"/>